<dbReference type="Proteomes" id="UP000435837">
    <property type="component" value="Unassembled WGS sequence"/>
</dbReference>
<reference evidence="2 3" key="1">
    <citation type="submission" date="2019-12" db="EMBL/GenBank/DDBJ databases">
        <title>Whole genome shotgun sequence of Streptomyces caniferus NBRC 15389.</title>
        <authorList>
            <person name="Ichikawa N."/>
            <person name="Kimura A."/>
            <person name="Kitahashi Y."/>
            <person name="Komaki H."/>
            <person name="Tamura T."/>
        </authorList>
    </citation>
    <scope>NUCLEOTIDE SEQUENCE [LARGE SCALE GENOMIC DNA]</scope>
    <source>
        <strain evidence="2 3">NBRC 15389</strain>
    </source>
</reference>
<organism evidence="2 3">
    <name type="scientific">Streptomyces caniferus</name>
    <dbReference type="NCBI Taxonomy" id="285557"/>
    <lineage>
        <taxon>Bacteria</taxon>
        <taxon>Bacillati</taxon>
        <taxon>Actinomycetota</taxon>
        <taxon>Actinomycetes</taxon>
        <taxon>Kitasatosporales</taxon>
        <taxon>Streptomycetaceae</taxon>
        <taxon>Streptomyces</taxon>
    </lineage>
</organism>
<keyword evidence="1" id="KW-0472">Membrane</keyword>
<keyword evidence="1" id="KW-1133">Transmembrane helix</keyword>
<feature type="transmembrane region" description="Helical" evidence="1">
    <location>
        <begin position="6"/>
        <end position="26"/>
    </location>
</feature>
<protein>
    <submittedName>
        <fullName evidence="2">Uncharacterized protein</fullName>
    </submittedName>
</protein>
<gene>
    <name evidence="2" type="ORF">Scani_79610</name>
</gene>
<dbReference type="EMBL" id="BLIN01000007">
    <property type="protein sequence ID" value="GFE11693.1"/>
    <property type="molecule type" value="Genomic_DNA"/>
</dbReference>
<feature type="transmembrane region" description="Helical" evidence="1">
    <location>
        <begin position="55"/>
        <end position="73"/>
    </location>
</feature>
<dbReference type="AlphaFoldDB" id="A0A640SJD2"/>
<evidence type="ECO:0000313" key="3">
    <source>
        <dbReference type="Proteomes" id="UP000435837"/>
    </source>
</evidence>
<proteinExistence type="predicted"/>
<comment type="caution">
    <text evidence="2">The sequence shown here is derived from an EMBL/GenBank/DDBJ whole genome shotgun (WGS) entry which is preliminary data.</text>
</comment>
<keyword evidence="1" id="KW-0812">Transmembrane</keyword>
<evidence type="ECO:0000313" key="2">
    <source>
        <dbReference type="EMBL" id="GFE11693.1"/>
    </source>
</evidence>
<sequence length="215" mass="23107">MVMQVGALAIGWGMFLLLPAVPWFLFPGRRKRGAVAALLWAGVCGAWALNTYGAGAVRVLAVIVVSSSVRVVAEMAGVFGREREVRAHRLTCLDSPSCGVKHRTERMPYILVAFLATAFLLMLYTAWPQRSEALRCGGWCWSGPYAVLLQGPGAAGSGPHPSPRVMAWVVSARVHMWAPSQSPGRSESDVSSVLICRDAGSRLPSPFRLPSVPPP</sequence>
<evidence type="ECO:0000256" key="1">
    <source>
        <dbReference type="SAM" id="Phobius"/>
    </source>
</evidence>
<feature type="transmembrane region" description="Helical" evidence="1">
    <location>
        <begin position="33"/>
        <end position="49"/>
    </location>
</feature>
<accession>A0A640SJD2</accession>
<name>A0A640SJD2_9ACTN</name>
<feature type="transmembrane region" description="Helical" evidence="1">
    <location>
        <begin position="109"/>
        <end position="127"/>
    </location>
</feature>